<name>A0A391NTX2_9EUKA</name>
<dbReference type="AlphaFoldDB" id="A0A391NTX2"/>
<accession>A0A391NTX2</accession>
<keyword evidence="2" id="KW-1185">Reference proteome</keyword>
<proteinExistence type="predicted"/>
<comment type="caution">
    <text evidence="1">The sequence shown here is derived from an EMBL/GenBank/DDBJ whole genome shotgun (WGS) entry which is preliminary data.</text>
</comment>
<gene>
    <name evidence="1" type="ORF">KIPB_014871</name>
</gene>
<evidence type="ECO:0000313" key="2">
    <source>
        <dbReference type="Proteomes" id="UP000265618"/>
    </source>
</evidence>
<organism evidence="1 2">
    <name type="scientific">Kipferlia bialata</name>
    <dbReference type="NCBI Taxonomy" id="797122"/>
    <lineage>
        <taxon>Eukaryota</taxon>
        <taxon>Metamonada</taxon>
        <taxon>Carpediemonas-like organisms</taxon>
        <taxon>Kipferlia</taxon>
    </lineage>
</organism>
<dbReference type="Proteomes" id="UP000265618">
    <property type="component" value="Unassembled WGS sequence"/>
</dbReference>
<reference evidence="1 2" key="1">
    <citation type="journal article" date="2018" name="PLoS ONE">
        <title>The draft genome of Kipferlia bialata reveals reductive genome evolution in fornicate parasites.</title>
        <authorList>
            <person name="Tanifuji G."/>
            <person name="Takabayashi S."/>
            <person name="Kume K."/>
            <person name="Takagi M."/>
            <person name="Nakayama T."/>
            <person name="Kamikawa R."/>
            <person name="Inagaki Y."/>
            <person name="Hashimoto T."/>
        </authorList>
    </citation>
    <scope>NUCLEOTIDE SEQUENCE [LARGE SCALE GENOMIC DNA]</scope>
    <source>
        <strain evidence="1">NY0173</strain>
    </source>
</reference>
<sequence length="38" mass="4252">MTLRRLCDALSDATWNLSPSFQNFAAFDLTRLGAIYAT</sequence>
<feature type="non-terminal residue" evidence="1">
    <location>
        <position position="38"/>
    </location>
</feature>
<dbReference type="EMBL" id="BDIP01007932">
    <property type="protein sequence ID" value="GCA64635.1"/>
    <property type="molecule type" value="Genomic_DNA"/>
</dbReference>
<protein>
    <submittedName>
        <fullName evidence="1">Uncharacterized protein</fullName>
    </submittedName>
</protein>
<evidence type="ECO:0000313" key="1">
    <source>
        <dbReference type="EMBL" id="GCA64635.1"/>
    </source>
</evidence>